<dbReference type="PROSITE" id="PS51170">
    <property type="entry name" value="CW"/>
    <property type="match status" value="1"/>
</dbReference>
<dbReference type="Pfam" id="PF01473">
    <property type="entry name" value="Choline_bind_1"/>
    <property type="match status" value="1"/>
</dbReference>
<dbReference type="Gene3D" id="2.10.270.10">
    <property type="entry name" value="Cholin Binding"/>
    <property type="match status" value="1"/>
</dbReference>
<dbReference type="Pfam" id="PF19127">
    <property type="entry name" value="Choline_bind_3"/>
    <property type="match status" value="1"/>
</dbReference>
<reference evidence="3" key="1">
    <citation type="submission" date="2022-11" db="EMBL/GenBank/DDBJ databases">
        <title>Lacrimispora xylanolytica sy1, complete genome.</title>
        <authorList>
            <person name="Choi S."/>
        </authorList>
    </citation>
    <scope>NUCLEOTIDE SEQUENCE</scope>
    <source>
        <strain evidence="3">Sy1</strain>
    </source>
</reference>
<evidence type="ECO:0000256" key="2">
    <source>
        <dbReference type="PROSITE-ProRule" id="PRU00591"/>
    </source>
</evidence>
<evidence type="ECO:0000313" key="4">
    <source>
        <dbReference type="Proteomes" id="UP001163115"/>
    </source>
</evidence>
<dbReference type="InterPro" id="IPR018337">
    <property type="entry name" value="Cell_wall/Cho-bd_repeat"/>
</dbReference>
<proteinExistence type="predicted"/>
<evidence type="ECO:0000313" key="3">
    <source>
        <dbReference type="EMBL" id="WAJ22390.1"/>
    </source>
</evidence>
<organism evidence="3 4">
    <name type="scientific">Lacrimispora xylanolytica</name>
    <dbReference type="NCBI Taxonomy" id="29375"/>
    <lineage>
        <taxon>Bacteria</taxon>
        <taxon>Bacillati</taxon>
        <taxon>Bacillota</taxon>
        <taxon>Clostridia</taxon>
        <taxon>Lachnospirales</taxon>
        <taxon>Lachnospiraceae</taxon>
        <taxon>Lacrimispora</taxon>
    </lineage>
</organism>
<protein>
    <recommendedName>
        <fullName evidence="5">Cell wall binding repeat protein</fullName>
    </recommendedName>
</protein>
<accession>A0ABY7A7R1</accession>
<dbReference type="RefSeq" id="WP_268114274.1">
    <property type="nucleotide sequence ID" value="NZ_CP113524.1"/>
</dbReference>
<keyword evidence="1" id="KW-0677">Repeat</keyword>
<evidence type="ECO:0000256" key="1">
    <source>
        <dbReference type="ARBA" id="ARBA00022737"/>
    </source>
</evidence>
<dbReference type="Proteomes" id="UP001163115">
    <property type="component" value="Chromosome"/>
</dbReference>
<dbReference type="EMBL" id="CP113524">
    <property type="protein sequence ID" value="WAJ22390.1"/>
    <property type="molecule type" value="Genomic_DNA"/>
</dbReference>
<dbReference type="SUPFAM" id="SSF69360">
    <property type="entry name" value="Cell wall binding repeat"/>
    <property type="match status" value="1"/>
</dbReference>
<evidence type="ECO:0008006" key="5">
    <source>
        <dbReference type="Google" id="ProtNLM"/>
    </source>
</evidence>
<keyword evidence="4" id="KW-1185">Reference proteome</keyword>
<gene>
    <name evidence="3" type="ORF">OW255_12465</name>
</gene>
<sequence>MRTRWKRLAAYGTRCALFIGAMIWIPGSPVQIEAMAQTDSVVSWCEWQQEQDGWKLKNSDGSYAKGCFSAVDNIWYYFDQDGYMVTGWQQVGNDWYYFEKDGHMVTGPAYVGQTYYYFESSGKLDKSFYE</sequence>
<feature type="repeat" description="Cell wall-binding" evidence="2">
    <location>
        <begin position="85"/>
        <end position="104"/>
    </location>
</feature>
<name>A0ABY7A7R1_9FIRM</name>